<organism evidence="3">
    <name type="scientific">hydrothermal vent metagenome</name>
    <dbReference type="NCBI Taxonomy" id="652676"/>
    <lineage>
        <taxon>unclassified sequences</taxon>
        <taxon>metagenomes</taxon>
        <taxon>ecological metagenomes</taxon>
    </lineage>
</organism>
<name>A0A1W1D4Q9_9ZZZZ</name>
<feature type="coiled-coil region" evidence="1">
    <location>
        <begin position="46"/>
        <end position="76"/>
    </location>
</feature>
<keyword evidence="3" id="KW-0456">Lyase</keyword>
<dbReference type="InterPro" id="IPR037522">
    <property type="entry name" value="HD_GYP_dom"/>
</dbReference>
<evidence type="ECO:0000259" key="2">
    <source>
        <dbReference type="PROSITE" id="PS51832"/>
    </source>
</evidence>
<dbReference type="SUPFAM" id="SSF109604">
    <property type="entry name" value="HD-domain/PDEase-like"/>
    <property type="match status" value="2"/>
</dbReference>
<dbReference type="EC" id="4.6.1.1" evidence="3"/>
<accession>A0A1W1D4Q9</accession>
<protein>
    <submittedName>
        <fullName evidence="3">Adenylate cyclase</fullName>
        <ecNumber evidence="3">4.6.1.1</ecNumber>
    </submittedName>
</protein>
<dbReference type="SMART" id="SM00471">
    <property type="entry name" value="HDc"/>
    <property type="match status" value="1"/>
</dbReference>
<gene>
    <name evidence="3" type="ORF">MNB_SM-3-992</name>
</gene>
<dbReference type="CDD" id="cd00077">
    <property type="entry name" value="HDc"/>
    <property type="match status" value="1"/>
</dbReference>
<dbReference type="PROSITE" id="PS51832">
    <property type="entry name" value="HD_GYP"/>
    <property type="match status" value="1"/>
</dbReference>
<dbReference type="InterPro" id="IPR003607">
    <property type="entry name" value="HD/PDEase_dom"/>
</dbReference>
<sequence length="461" mass="53795">MSENMLSKSDSALIQEIEELQDSFGKTIQKLIRDIKRQNKIMVRADKRQKQEYDELQRKLEEVQNLQLAQKNLLDSFIKLIAGAIDAKSPYTGGHCERVPILSMMLAKEASKSQEGIFASYTIENEDQQRELEIASWLHDCGKVVTPEYVVDKATKLETIYNRIHEIRTRFEVIHRDLTIEALQKKLDGQDAKEVDVWLETEHKKLQEEFKIVADANIGTEFMKDEDKEKIHQIASRTWVRNFDDTLGLAHEEKQRILAEGTQTPQVENLLSDKKRHIIPRLHFDYEEYKRMGFKTRVPEQLYNFGELYNLCISAGTLTYEERFKIQEHVQMTIKMLEQLPFPNHLKNVPLYAGAHHETLIGTGYPRELTKDDMPIPSRIMAIADVFEALTASDRPYKEPKTLSQSIKILSFMVKDQHLDKDIFELFLKSGIYLEYAKNYLKPKQIDEVNIEQYLNTKERG</sequence>
<dbReference type="AlphaFoldDB" id="A0A1W1D4Q9"/>
<dbReference type="PANTHER" id="PTHR43155">
    <property type="entry name" value="CYCLIC DI-GMP PHOSPHODIESTERASE PA4108-RELATED"/>
    <property type="match status" value="1"/>
</dbReference>
<evidence type="ECO:0000256" key="1">
    <source>
        <dbReference type="SAM" id="Coils"/>
    </source>
</evidence>
<keyword evidence="1" id="KW-0175">Coiled coil</keyword>
<evidence type="ECO:0000313" key="3">
    <source>
        <dbReference type="EMBL" id="SFV75578.1"/>
    </source>
</evidence>
<feature type="domain" description="HD-GYP" evidence="2">
    <location>
        <begin position="238"/>
        <end position="443"/>
    </location>
</feature>
<dbReference type="GO" id="GO:0004016">
    <property type="term" value="F:adenylate cyclase activity"/>
    <property type="evidence" value="ECO:0007669"/>
    <property type="project" value="UniProtKB-EC"/>
</dbReference>
<dbReference type="EMBL" id="FPHP01000044">
    <property type="protein sequence ID" value="SFV75578.1"/>
    <property type="molecule type" value="Genomic_DNA"/>
</dbReference>
<reference evidence="3" key="1">
    <citation type="submission" date="2016-10" db="EMBL/GenBank/DDBJ databases">
        <authorList>
            <person name="de Groot N.N."/>
        </authorList>
    </citation>
    <scope>NUCLEOTIDE SEQUENCE</scope>
</reference>
<dbReference type="PANTHER" id="PTHR43155:SF2">
    <property type="entry name" value="CYCLIC DI-GMP PHOSPHODIESTERASE PA4108"/>
    <property type="match status" value="1"/>
</dbReference>
<dbReference type="Gene3D" id="1.10.3210.10">
    <property type="entry name" value="Hypothetical protein af1432"/>
    <property type="match status" value="2"/>
</dbReference>
<dbReference type="Pfam" id="PF13487">
    <property type="entry name" value="HD_5"/>
    <property type="match status" value="1"/>
</dbReference>
<proteinExistence type="predicted"/>